<gene>
    <name evidence="2" type="ORF">E6C50_04665</name>
</gene>
<organism evidence="2 3">
    <name type="scientific">Flavobacterium supellecticarium</name>
    <dbReference type="NCBI Taxonomy" id="2565924"/>
    <lineage>
        <taxon>Bacteria</taxon>
        <taxon>Pseudomonadati</taxon>
        <taxon>Bacteroidota</taxon>
        <taxon>Flavobacteriia</taxon>
        <taxon>Flavobacteriales</taxon>
        <taxon>Flavobacteriaceae</taxon>
        <taxon>Flavobacterium</taxon>
    </lineage>
</organism>
<evidence type="ECO:0000313" key="2">
    <source>
        <dbReference type="EMBL" id="THF53499.1"/>
    </source>
</evidence>
<dbReference type="Gene3D" id="3.40.50.2000">
    <property type="entry name" value="Glycogen Phosphorylase B"/>
    <property type="match status" value="2"/>
</dbReference>
<comment type="caution">
    <text evidence="2">The sequence shown here is derived from an EMBL/GenBank/DDBJ whole genome shotgun (WGS) entry which is preliminary data.</text>
</comment>
<dbReference type="CDD" id="cd03794">
    <property type="entry name" value="GT4_WbuB-like"/>
    <property type="match status" value="1"/>
</dbReference>
<feature type="domain" description="Glycosyltransferase subfamily 4-like N-terminal" evidence="1">
    <location>
        <begin position="110"/>
        <end position="234"/>
    </location>
</feature>
<reference evidence="2 3" key="1">
    <citation type="submission" date="2019-04" db="EMBL/GenBank/DDBJ databases">
        <title>Flavobacterium sp. nov. isolated from construction timber.</title>
        <authorList>
            <person name="Lin S.-Y."/>
            <person name="Chang C.-T."/>
            <person name="Young C.-C."/>
        </authorList>
    </citation>
    <scope>NUCLEOTIDE SEQUENCE [LARGE SCALE GENOMIC DNA]</scope>
    <source>
        <strain evidence="2 3">CC-CTC003</strain>
    </source>
</reference>
<accession>A0A4S4A4R9</accession>
<dbReference type="EMBL" id="SSNZ01000001">
    <property type="protein sequence ID" value="THF53499.1"/>
    <property type="molecule type" value="Genomic_DNA"/>
</dbReference>
<dbReference type="Pfam" id="PF13439">
    <property type="entry name" value="Glyco_transf_4"/>
    <property type="match status" value="1"/>
</dbReference>
<keyword evidence="2" id="KW-0808">Transferase</keyword>
<dbReference type="Proteomes" id="UP000307507">
    <property type="component" value="Unassembled WGS sequence"/>
</dbReference>
<evidence type="ECO:0000259" key="1">
    <source>
        <dbReference type="Pfam" id="PF13439"/>
    </source>
</evidence>
<evidence type="ECO:0000313" key="3">
    <source>
        <dbReference type="Proteomes" id="UP000307507"/>
    </source>
</evidence>
<dbReference type="OrthoDB" id="9794575at2"/>
<dbReference type="AlphaFoldDB" id="A0A4S4A4R9"/>
<sequence>MKKVLIVTYYWPPAGGPGVQRWLKFVKYLPEFGVEPIVYIPENPTYPLQDTKLRDEVPQGVTVLQKKITEPYAWASVFSKNKTKKISSGIIPNKRKQSFLERLMLWTRGNLFIPDARVLWVKPSVTYLQRYIKENGIDTVITTGPPHSLHLIGMHLKEKTGIRWVADFRDPWTTIGYHKALKLSDYAAQKHKDLERKVMQEADFLLVTSRTTQKEFEAITSKPIHVITNGYDVENVNRLPLDEKFSLAHIGSFLSERNPRILWKALSELIKEEPGFKEHFELKLIGATSQEVLETIEEFRLSPYVNNLGYVSHQEAVQQQRSSQVLLLVEIDSEETKSIIPGKLFEYMVSERPILAIGPEDADFAGIIKQTNTGVFALYDNKDLVKETLLSYYRLYLAQNLKVYPVGLQQYSRRNLTKQLADLLK</sequence>
<dbReference type="RefSeq" id="WP_136402022.1">
    <property type="nucleotide sequence ID" value="NZ_SSNZ01000001.1"/>
</dbReference>
<dbReference type="SUPFAM" id="SSF53756">
    <property type="entry name" value="UDP-Glycosyltransferase/glycogen phosphorylase"/>
    <property type="match status" value="1"/>
</dbReference>
<protein>
    <submittedName>
        <fullName evidence="2">Glycosyltransferase family 4 protein</fullName>
    </submittedName>
</protein>
<dbReference type="GO" id="GO:0016757">
    <property type="term" value="F:glycosyltransferase activity"/>
    <property type="evidence" value="ECO:0007669"/>
    <property type="project" value="UniProtKB-ARBA"/>
</dbReference>
<name>A0A4S4A4R9_9FLAO</name>
<dbReference type="InterPro" id="IPR028098">
    <property type="entry name" value="Glyco_trans_4-like_N"/>
</dbReference>
<keyword evidence="3" id="KW-1185">Reference proteome</keyword>
<proteinExistence type="predicted"/>